<evidence type="ECO:0000256" key="8">
    <source>
        <dbReference type="ARBA" id="ARBA00022889"/>
    </source>
</evidence>
<evidence type="ECO:0000313" key="15">
    <source>
        <dbReference type="RefSeq" id="XP_035660823.1"/>
    </source>
</evidence>
<comment type="subcellular location">
    <subcellularLocation>
        <location evidence="1">Secreted</location>
    </subcellularLocation>
</comment>
<evidence type="ECO:0000256" key="6">
    <source>
        <dbReference type="ARBA" id="ARBA00022737"/>
    </source>
</evidence>
<reference evidence="15" key="2">
    <citation type="submission" date="2025-08" db="UniProtKB">
        <authorList>
            <consortium name="RefSeq"/>
        </authorList>
    </citation>
    <scope>IDENTIFICATION</scope>
    <source>
        <strain evidence="15">S238N-H82</strain>
        <tissue evidence="15">Testes</tissue>
    </source>
</reference>
<keyword evidence="9 11" id="KW-1015">Disulfide bond</keyword>
<feature type="domain" description="Sushi" evidence="13">
    <location>
        <begin position="24"/>
        <end position="80"/>
    </location>
</feature>
<evidence type="ECO:0000256" key="7">
    <source>
        <dbReference type="ARBA" id="ARBA00022837"/>
    </source>
</evidence>
<evidence type="ECO:0000256" key="11">
    <source>
        <dbReference type="PROSITE-ProRule" id="PRU00302"/>
    </source>
</evidence>
<dbReference type="PROSITE" id="PS50041">
    <property type="entry name" value="C_TYPE_LECTIN_2"/>
    <property type="match status" value="1"/>
</dbReference>
<keyword evidence="4 11" id="KW-0768">Sushi</keyword>
<keyword evidence="7" id="KW-0106">Calcium</keyword>
<evidence type="ECO:0000313" key="14">
    <source>
        <dbReference type="Proteomes" id="UP000001554"/>
    </source>
</evidence>
<keyword evidence="2" id="KW-0964">Secreted</keyword>
<dbReference type="SUPFAM" id="SSF57535">
    <property type="entry name" value="Complement control module/SCR domain"/>
    <property type="match status" value="1"/>
</dbReference>
<dbReference type="PROSITE" id="PS50923">
    <property type="entry name" value="SUSHI"/>
    <property type="match status" value="2"/>
</dbReference>
<dbReference type="Gene3D" id="2.10.70.10">
    <property type="entry name" value="Complement Module, domain 1"/>
    <property type="match status" value="2"/>
</dbReference>
<dbReference type="InterPro" id="IPR001304">
    <property type="entry name" value="C-type_lectin-like"/>
</dbReference>
<keyword evidence="5" id="KW-0732">Signal</keyword>
<dbReference type="CDD" id="cd00033">
    <property type="entry name" value="CCP"/>
    <property type="match status" value="2"/>
</dbReference>
<feature type="domain" description="Sushi" evidence="13">
    <location>
        <begin position="81"/>
        <end position="136"/>
    </location>
</feature>
<dbReference type="AlphaFoldDB" id="A0A9J7KIM8"/>
<accession>A0A9J7KIM8</accession>
<dbReference type="GO" id="GO:0007155">
    <property type="term" value="P:cell adhesion"/>
    <property type="evidence" value="ECO:0007669"/>
    <property type="project" value="UniProtKB-KW"/>
</dbReference>
<evidence type="ECO:0000256" key="4">
    <source>
        <dbReference type="ARBA" id="ARBA00022659"/>
    </source>
</evidence>
<evidence type="ECO:0000256" key="1">
    <source>
        <dbReference type="ARBA" id="ARBA00004613"/>
    </source>
</evidence>
<evidence type="ECO:0000256" key="3">
    <source>
        <dbReference type="ARBA" id="ARBA00022536"/>
    </source>
</evidence>
<keyword evidence="3" id="KW-0245">EGF-like domain</keyword>
<feature type="disulfide bond" evidence="11">
    <location>
        <begin position="107"/>
        <end position="134"/>
    </location>
</feature>
<dbReference type="Proteomes" id="UP000001554">
    <property type="component" value="Chromosome 18"/>
</dbReference>
<dbReference type="CDD" id="cd00037">
    <property type="entry name" value="CLECT"/>
    <property type="match status" value="1"/>
</dbReference>
<evidence type="ECO:0000256" key="10">
    <source>
        <dbReference type="ARBA" id="ARBA00023180"/>
    </source>
</evidence>
<dbReference type="OrthoDB" id="6480633at2759"/>
<dbReference type="GeneID" id="118405432"/>
<dbReference type="InterPro" id="IPR051277">
    <property type="entry name" value="SEZ6_CSMD_C4BPB_Regulators"/>
</dbReference>
<dbReference type="OMA" id="RTERYSN"/>
<keyword evidence="10" id="KW-0325">Glycoprotein</keyword>
<dbReference type="InterPro" id="IPR016186">
    <property type="entry name" value="C-type_lectin-like/link_sf"/>
</dbReference>
<dbReference type="InterPro" id="IPR016187">
    <property type="entry name" value="CTDL_fold"/>
</dbReference>
<dbReference type="KEGG" id="bfo:118405432"/>
<dbReference type="FunFam" id="2.10.70.10:FF:000064">
    <property type="entry name" value="Fibulin 7"/>
    <property type="match status" value="1"/>
</dbReference>
<organism evidence="14 15">
    <name type="scientific">Branchiostoma floridae</name>
    <name type="common">Florida lancelet</name>
    <name type="synonym">Amphioxus</name>
    <dbReference type="NCBI Taxonomy" id="7739"/>
    <lineage>
        <taxon>Eukaryota</taxon>
        <taxon>Metazoa</taxon>
        <taxon>Chordata</taxon>
        <taxon>Cephalochordata</taxon>
        <taxon>Leptocardii</taxon>
        <taxon>Amphioxiformes</taxon>
        <taxon>Branchiostomatidae</taxon>
        <taxon>Branchiostoma</taxon>
    </lineage>
</organism>
<dbReference type="SUPFAM" id="SSF56436">
    <property type="entry name" value="C-type lectin-like"/>
    <property type="match status" value="1"/>
</dbReference>
<evidence type="ECO:0000259" key="13">
    <source>
        <dbReference type="PROSITE" id="PS50923"/>
    </source>
</evidence>
<comment type="caution">
    <text evidence="11">Lacks conserved residue(s) required for the propagation of feature annotation.</text>
</comment>
<keyword evidence="14" id="KW-1185">Reference proteome</keyword>
<reference evidence="14" key="1">
    <citation type="journal article" date="2020" name="Nat. Ecol. Evol.">
        <title>Deeply conserved synteny resolves early events in vertebrate evolution.</title>
        <authorList>
            <person name="Simakov O."/>
            <person name="Marletaz F."/>
            <person name="Yue J.X."/>
            <person name="O'Connell B."/>
            <person name="Jenkins J."/>
            <person name="Brandt A."/>
            <person name="Calef R."/>
            <person name="Tung C.H."/>
            <person name="Huang T.K."/>
            <person name="Schmutz J."/>
            <person name="Satoh N."/>
            <person name="Yu J.K."/>
            <person name="Putnam N.H."/>
            <person name="Green R.E."/>
            <person name="Rokhsar D.S."/>
        </authorList>
    </citation>
    <scope>NUCLEOTIDE SEQUENCE [LARGE SCALE GENOMIC DNA]</scope>
    <source>
        <strain evidence="14">S238N-H82</strain>
    </source>
</reference>
<evidence type="ECO:0000256" key="2">
    <source>
        <dbReference type="ARBA" id="ARBA00022525"/>
    </source>
</evidence>
<sequence>MVIEKLAPINFIVVHFLRFYVSAVRCPTLRGPTNGNMRGSKSYRGSLRFTCDRVYNLVGAKKIRCQADGTWSDRVPTCKAIRCPTLTPPENGAVKSSNSYRDVTFKCDPGYKLVGTSTRTCQSGGTWSGGSPTCRAECRNGYQLLAQTCFRVSRDKKNNDDAQAACEKEGTTLAMPKTRELDVSLRNWVSKFGKSAFFWIGLKQVPVKIWQWEDGSHIGKHDYKVRYYDLCAVD</sequence>
<evidence type="ECO:0000256" key="9">
    <source>
        <dbReference type="ARBA" id="ARBA00023157"/>
    </source>
</evidence>
<dbReference type="SMART" id="SM00032">
    <property type="entry name" value="CCP"/>
    <property type="match status" value="2"/>
</dbReference>
<dbReference type="InterPro" id="IPR035976">
    <property type="entry name" value="Sushi/SCR/CCP_sf"/>
</dbReference>
<dbReference type="Pfam" id="PF00059">
    <property type="entry name" value="Lectin_C"/>
    <property type="match status" value="1"/>
</dbReference>
<dbReference type="Pfam" id="PF00084">
    <property type="entry name" value="Sushi"/>
    <property type="match status" value="2"/>
</dbReference>
<evidence type="ECO:0000256" key="5">
    <source>
        <dbReference type="ARBA" id="ARBA00022729"/>
    </source>
</evidence>
<proteinExistence type="predicted"/>
<name>A0A9J7KIM8_BRAFL</name>
<dbReference type="PANTHER" id="PTHR45656">
    <property type="entry name" value="PROTEIN CBR-CLEC-78"/>
    <property type="match status" value="1"/>
</dbReference>
<feature type="domain" description="C-type lectin" evidence="12">
    <location>
        <begin position="145"/>
        <end position="232"/>
    </location>
</feature>
<dbReference type="GO" id="GO:0005576">
    <property type="term" value="C:extracellular region"/>
    <property type="evidence" value="ECO:0007669"/>
    <property type="project" value="UniProtKB-SubCell"/>
</dbReference>
<keyword evidence="6" id="KW-0677">Repeat</keyword>
<keyword evidence="8" id="KW-0130">Cell adhesion</keyword>
<evidence type="ECO:0000259" key="12">
    <source>
        <dbReference type="PROSITE" id="PS50041"/>
    </source>
</evidence>
<gene>
    <name evidence="15" type="primary">LOC118405432</name>
</gene>
<dbReference type="PANTHER" id="PTHR45656:SF4">
    <property type="entry name" value="PROTEIN CBR-CLEC-78"/>
    <property type="match status" value="1"/>
</dbReference>
<dbReference type="Gene3D" id="3.10.100.10">
    <property type="entry name" value="Mannose-Binding Protein A, subunit A"/>
    <property type="match status" value="1"/>
</dbReference>
<feature type="disulfide bond" evidence="11">
    <location>
        <begin position="51"/>
        <end position="78"/>
    </location>
</feature>
<dbReference type="InterPro" id="IPR000436">
    <property type="entry name" value="Sushi_SCR_CCP_dom"/>
</dbReference>
<dbReference type="RefSeq" id="XP_035660823.1">
    <property type="nucleotide sequence ID" value="XM_035804930.1"/>
</dbReference>
<protein>
    <submittedName>
        <fullName evidence="15">P-selectin-like</fullName>
    </submittedName>
</protein>